<dbReference type="Proteomes" id="UP000199337">
    <property type="component" value="Unassembled WGS sequence"/>
</dbReference>
<reference evidence="2" key="1">
    <citation type="submission" date="2016-10" db="EMBL/GenBank/DDBJ databases">
        <authorList>
            <person name="Varghese N."/>
            <person name="Submissions S."/>
        </authorList>
    </citation>
    <scope>NUCLEOTIDE SEQUENCE [LARGE SCALE GENOMIC DNA]</scope>
    <source>
        <strain evidence="2">DSM 17038</strain>
    </source>
</reference>
<accession>A0A1I2TJB2</accession>
<evidence type="ECO:0000313" key="2">
    <source>
        <dbReference type="Proteomes" id="UP000199337"/>
    </source>
</evidence>
<gene>
    <name evidence="1" type="ORF">SAMN05660649_02294</name>
</gene>
<keyword evidence="2" id="KW-1185">Reference proteome</keyword>
<organism evidence="1 2">
    <name type="scientific">Desulfotruncus arcticus DSM 17038</name>
    <dbReference type="NCBI Taxonomy" id="1121424"/>
    <lineage>
        <taxon>Bacteria</taxon>
        <taxon>Bacillati</taxon>
        <taxon>Bacillota</taxon>
        <taxon>Clostridia</taxon>
        <taxon>Eubacteriales</taxon>
        <taxon>Desulfallaceae</taxon>
        <taxon>Desulfotruncus</taxon>
    </lineage>
</organism>
<proteinExistence type="predicted"/>
<protein>
    <submittedName>
        <fullName evidence="1">Uncharacterized protein</fullName>
    </submittedName>
</protein>
<dbReference type="OrthoDB" id="1805519at2"/>
<dbReference type="EMBL" id="FOOX01000007">
    <property type="protein sequence ID" value="SFG65005.1"/>
    <property type="molecule type" value="Genomic_DNA"/>
</dbReference>
<dbReference type="AlphaFoldDB" id="A0A1I2TJB2"/>
<dbReference type="RefSeq" id="WP_092471501.1">
    <property type="nucleotide sequence ID" value="NZ_FOOX01000007.1"/>
</dbReference>
<name>A0A1I2TJB2_9FIRM</name>
<evidence type="ECO:0000313" key="1">
    <source>
        <dbReference type="EMBL" id="SFG65005.1"/>
    </source>
</evidence>
<sequence>MTERDFVSAFEQRKELFIRQVMPGDNNRKALDLFEKWLKGKLEHKKKPQKSQVNKKEFGLLLDSIVKEAESRLAGKGIYASCVSSIVPGNRSNSRCIRVKHLDSIYYRICKTSPRKGKHSGKNLLAVELIMDGNKNNIFLPLLFEKANMEKELGMEIERERQTIEATGKYRFKILFDLDEYEEKAIARQLGEAMAKFMLVTWNYLNQIINNNN</sequence>